<evidence type="ECO:0000313" key="4">
    <source>
        <dbReference type="Proteomes" id="UP000553343"/>
    </source>
</evidence>
<dbReference type="InterPro" id="IPR041215">
    <property type="entry name" value="FlgO_dom"/>
</dbReference>
<dbReference type="RefSeq" id="WP_178367088.1">
    <property type="nucleotide sequence ID" value="NZ_JACADJ010000041.1"/>
</dbReference>
<dbReference type="AlphaFoldDB" id="A0A850SZU3"/>
<proteinExistence type="predicted"/>
<dbReference type="PROSITE" id="PS51257">
    <property type="entry name" value="PROKAR_LIPOPROTEIN"/>
    <property type="match status" value="1"/>
</dbReference>
<accession>A0A850SZU3</accession>
<gene>
    <name evidence="3" type="ORF">HXW94_11645</name>
</gene>
<keyword evidence="1" id="KW-0732">Signal</keyword>
<dbReference type="Proteomes" id="UP000553343">
    <property type="component" value="Unassembled WGS sequence"/>
</dbReference>
<evidence type="ECO:0000313" key="3">
    <source>
        <dbReference type="EMBL" id="NWH05630.1"/>
    </source>
</evidence>
<feature type="chain" id="PRO_5032372129" description="FlgO domain-containing protein" evidence="1">
    <location>
        <begin position="28"/>
        <end position="185"/>
    </location>
</feature>
<dbReference type="Pfam" id="PF17680">
    <property type="entry name" value="FlgO"/>
    <property type="match status" value="1"/>
</dbReference>
<name>A0A850SZU3_9BACT</name>
<sequence>MPHFMKVFKFIISIIFLFVLCSCQIHTPSPQDEIHKPKVRNLRTETIDAVDELLNNCINSLDKTKPIIVTSIVSVDDLHSSSTFGRMSAEIIANRFSQLGYPVKELKMNQHQIYIKRNQGEFILSRDIQDIAMKHDVQAIVVGTYAVSKAGYRDIHVCLKIIDPVSNVIGCSKCFISKTDEIDWE</sequence>
<organism evidence="3 4">
    <name type="scientific">Desulfobacter latus</name>
    <dbReference type="NCBI Taxonomy" id="2292"/>
    <lineage>
        <taxon>Bacteria</taxon>
        <taxon>Pseudomonadati</taxon>
        <taxon>Thermodesulfobacteriota</taxon>
        <taxon>Desulfobacteria</taxon>
        <taxon>Desulfobacterales</taxon>
        <taxon>Desulfobacteraceae</taxon>
        <taxon>Desulfobacter</taxon>
    </lineage>
</organism>
<dbReference type="EMBL" id="JACADJ010000041">
    <property type="protein sequence ID" value="NWH05630.1"/>
    <property type="molecule type" value="Genomic_DNA"/>
</dbReference>
<evidence type="ECO:0000259" key="2">
    <source>
        <dbReference type="Pfam" id="PF17680"/>
    </source>
</evidence>
<feature type="signal peptide" evidence="1">
    <location>
        <begin position="1"/>
        <end position="27"/>
    </location>
</feature>
<feature type="domain" description="FlgO" evidence="2">
    <location>
        <begin position="49"/>
        <end position="172"/>
    </location>
</feature>
<comment type="caution">
    <text evidence="3">The sequence shown here is derived from an EMBL/GenBank/DDBJ whole genome shotgun (WGS) entry which is preliminary data.</text>
</comment>
<reference evidence="3 4" key="1">
    <citation type="submission" date="2020-06" db="EMBL/GenBank/DDBJ databases">
        <title>High-quality draft genome of sulfate reducer Desulfobacter latus type strain AcrS2 isolated from marine sediment.</title>
        <authorList>
            <person name="Hoppe M."/>
            <person name="Larsen C.K."/>
            <person name="Marshall I.P.G."/>
            <person name="Schramm A."/>
            <person name="Marietou A.G."/>
        </authorList>
    </citation>
    <scope>NUCLEOTIDE SEQUENCE [LARGE SCALE GENOMIC DNA]</scope>
    <source>
        <strain evidence="3 4">AcRS2</strain>
    </source>
</reference>
<protein>
    <recommendedName>
        <fullName evidence="2">FlgO domain-containing protein</fullName>
    </recommendedName>
</protein>
<evidence type="ECO:0000256" key="1">
    <source>
        <dbReference type="SAM" id="SignalP"/>
    </source>
</evidence>
<keyword evidence="4" id="KW-1185">Reference proteome</keyword>